<evidence type="ECO:0000313" key="5">
    <source>
        <dbReference type="Proteomes" id="UP000434957"/>
    </source>
</evidence>
<dbReference type="InterPro" id="IPR036397">
    <property type="entry name" value="RNaseH_sf"/>
</dbReference>
<dbReference type="EMBL" id="QXFT01000255">
    <property type="protein sequence ID" value="KAE9349343.1"/>
    <property type="molecule type" value="Genomic_DNA"/>
</dbReference>
<dbReference type="AlphaFoldDB" id="A0A6A3NHN8"/>
<evidence type="ECO:0000313" key="3">
    <source>
        <dbReference type="EMBL" id="KAE9349343.1"/>
    </source>
</evidence>
<evidence type="ECO:0000313" key="4">
    <source>
        <dbReference type="Proteomes" id="UP000429607"/>
    </source>
</evidence>
<sequence>MQRSIHGHHNFLALKWLGYTHIFFLANKSDTATAFKQYESIIRRKPVQFPTRLRILLSDNGGEFESSAFQQVYTMAVSTPSHTRITKTASSSVQIGPSQKRREHFLCSPVYRTTSGTSPDTSSTSGTEFPHKVIQARRPSSATTDTSQTSVNSTSSMSKWSPNSQRRNAAHTTNSENAAKLEFSSATTTNARATSSTFAMGDPASREHAT</sequence>
<reference evidence="2 4" key="1">
    <citation type="submission" date="2018-09" db="EMBL/GenBank/DDBJ databases">
        <title>Genomic investigation of the strawberry pathogen Phytophthora fragariae indicates pathogenicity is determined by transcriptional variation in three key races.</title>
        <authorList>
            <person name="Adams T.M."/>
            <person name="Armitage A.D."/>
            <person name="Sobczyk M.K."/>
            <person name="Bates H.J."/>
            <person name="Dunwell J.M."/>
            <person name="Nellist C.F."/>
            <person name="Harrison R.J."/>
        </authorList>
    </citation>
    <scope>NUCLEOTIDE SEQUENCE [LARGE SCALE GENOMIC DNA]</scope>
    <source>
        <strain evidence="2 4">SCRP249</strain>
        <strain evidence="3 5">SCRP333</strain>
    </source>
</reference>
<name>A0A6A3NHN8_9STRA</name>
<protein>
    <recommendedName>
        <fullName evidence="6">Integrase catalytic domain-containing protein</fullName>
    </recommendedName>
</protein>
<comment type="caution">
    <text evidence="2">The sequence shown here is derived from an EMBL/GenBank/DDBJ whole genome shotgun (WGS) entry which is preliminary data.</text>
</comment>
<evidence type="ECO:0000256" key="1">
    <source>
        <dbReference type="SAM" id="MobiDB-lite"/>
    </source>
</evidence>
<feature type="compositionally biased region" description="Polar residues" evidence="1">
    <location>
        <begin position="162"/>
        <end position="177"/>
    </location>
</feature>
<proteinExistence type="predicted"/>
<dbReference type="InterPro" id="IPR012337">
    <property type="entry name" value="RNaseH-like_sf"/>
</dbReference>
<dbReference type="Gene3D" id="3.30.420.10">
    <property type="entry name" value="Ribonuclease H-like superfamily/Ribonuclease H"/>
    <property type="match status" value="1"/>
</dbReference>
<dbReference type="EMBL" id="QXFV01000333">
    <property type="protein sequence ID" value="KAE9040805.1"/>
    <property type="molecule type" value="Genomic_DNA"/>
</dbReference>
<feature type="compositionally biased region" description="Low complexity" evidence="1">
    <location>
        <begin position="113"/>
        <end position="127"/>
    </location>
</feature>
<dbReference type="SUPFAM" id="SSF53098">
    <property type="entry name" value="Ribonuclease H-like"/>
    <property type="match status" value="1"/>
</dbReference>
<dbReference type="Proteomes" id="UP000434957">
    <property type="component" value="Unassembled WGS sequence"/>
</dbReference>
<gene>
    <name evidence="2" type="ORF">PR001_g6898</name>
    <name evidence="3" type="ORF">PR003_g5927</name>
</gene>
<keyword evidence="5" id="KW-1185">Reference proteome</keyword>
<organism evidence="2 4">
    <name type="scientific">Phytophthora rubi</name>
    <dbReference type="NCBI Taxonomy" id="129364"/>
    <lineage>
        <taxon>Eukaryota</taxon>
        <taxon>Sar</taxon>
        <taxon>Stramenopiles</taxon>
        <taxon>Oomycota</taxon>
        <taxon>Peronosporomycetes</taxon>
        <taxon>Peronosporales</taxon>
        <taxon>Peronosporaceae</taxon>
        <taxon>Phytophthora</taxon>
    </lineage>
</organism>
<evidence type="ECO:0008006" key="6">
    <source>
        <dbReference type="Google" id="ProtNLM"/>
    </source>
</evidence>
<feature type="compositionally biased region" description="Low complexity" evidence="1">
    <location>
        <begin position="143"/>
        <end position="161"/>
    </location>
</feature>
<accession>A0A6A3NHN8</accession>
<evidence type="ECO:0000313" key="2">
    <source>
        <dbReference type="EMBL" id="KAE9040805.1"/>
    </source>
</evidence>
<dbReference type="GO" id="GO:0003676">
    <property type="term" value="F:nucleic acid binding"/>
    <property type="evidence" value="ECO:0007669"/>
    <property type="project" value="InterPro"/>
</dbReference>
<feature type="region of interest" description="Disordered" evidence="1">
    <location>
        <begin position="107"/>
        <end position="210"/>
    </location>
</feature>
<feature type="compositionally biased region" description="Low complexity" evidence="1">
    <location>
        <begin position="184"/>
        <end position="199"/>
    </location>
</feature>
<dbReference type="Proteomes" id="UP000429607">
    <property type="component" value="Unassembled WGS sequence"/>
</dbReference>